<feature type="signal peptide" evidence="2">
    <location>
        <begin position="1"/>
        <end position="26"/>
    </location>
</feature>
<dbReference type="EMBL" id="CP036265">
    <property type="protein sequence ID" value="QDT14758.1"/>
    <property type="molecule type" value="Genomic_DNA"/>
</dbReference>
<reference evidence="3 4" key="1">
    <citation type="submission" date="2019-02" db="EMBL/GenBank/DDBJ databases">
        <title>Deep-cultivation of Planctomycetes and their phenomic and genomic characterization uncovers novel biology.</title>
        <authorList>
            <person name="Wiegand S."/>
            <person name="Jogler M."/>
            <person name="Boedeker C."/>
            <person name="Pinto D."/>
            <person name="Vollmers J."/>
            <person name="Rivas-Marin E."/>
            <person name="Kohn T."/>
            <person name="Peeters S.H."/>
            <person name="Heuer A."/>
            <person name="Rast P."/>
            <person name="Oberbeckmann S."/>
            <person name="Bunk B."/>
            <person name="Jeske O."/>
            <person name="Meyerdierks A."/>
            <person name="Storesund J.E."/>
            <person name="Kallscheuer N."/>
            <person name="Luecker S."/>
            <person name="Lage O.M."/>
            <person name="Pohl T."/>
            <person name="Merkel B.J."/>
            <person name="Hornburger P."/>
            <person name="Mueller R.-W."/>
            <person name="Bruemmer F."/>
            <person name="Labrenz M."/>
            <person name="Spormann A.M."/>
            <person name="Op den Camp H."/>
            <person name="Overmann J."/>
            <person name="Amann R."/>
            <person name="Jetten M.S.M."/>
            <person name="Mascher T."/>
            <person name="Medema M.H."/>
            <person name="Devos D.P."/>
            <person name="Kaster A.-K."/>
            <person name="Ovreas L."/>
            <person name="Rohde M."/>
            <person name="Galperin M.Y."/>
            <person name="Jogler C."/>
        </authorList>
    </citation>
    <scope>NUCLEOTIDE SEQUENCE [LARGE SCALE GENOMIC DNA]</scope>
    <source>
        <strain evidence="3 4">CA12</strain>
    </source>
</reference>
<evidence type="ECO:0000313" key="4">
    <source>
        <dbReference type="Proteomes" id="UP000318741"/>
    </source>
</evidence>
<proteinExistence type="predicted"/>
<feature type="compositionally biased region" description="Acidic residues" evidence="1">
    <location>
        <begin position="42"/>
        <end position="54"/>
    </location>
</feature>
<keyword evidence="4" id="KW-1185">Reference proteome</keyword>
<sequence precursor="true">MSRPARFVGRLAVLLSLLPLSLAAFSLTGCDSERGGVTAEPETPEESTPDDMEI</sequence>
<dbReference type="Proteomes" id="UP000318741">
    <property type="component" value="Chromosome"/>
</dbReference>
<dbReference type="KEGG" id="acaf:CA12_08370"/>
<dbReference type="AlphaFoldDB" id="A0A517P5U7"/>
<evidence type="ECO:0000313" key="3">
    <source>
        <dbReference type="EMBL" id="QDT14758.1"/>
    </source>
</evidence>
<dbReference type="RefSeq" id="WP_165700543.1">
    <property type="nucleotide sequence ID" value="NZ_CP036265.1"/>
</dbReference>
<evidence type="ECO:0000256" key="1">
    <source>
        <dbReference type="SAM" id="MobiDB-lite"/>
    </source>
</evidence>
<feature type="region of interest" description="Disordered" evidence="1">
    <location>
        <begin position="31"/>
        <end position="54"/>
    </location>
</feature>
<protein>
    <submittedName>
        <fullName evidence="3">Uncharacterized protein</fullName>
    </submittedName>
</protein>
<organism evidence="3 4">
    <name type="scientific">Alienimonas californiensis</name>
    <dbReference type="NCBI Taxonomy" id="2527989"/>
    <lineage>
        <taxon>Bacteria</taxon>
        <taxon>Pseudomonadati</taxon>
        <taxon>Planctomycetota</taxon>
        <taxon>Planctomycetia</taxon>
        <taxon>Planctomycetales</taxon>
        <taxon>Planctomycetaceae</taxon>
        <taxon>Alienimonas</taxon>
    </lineage>
</organism>
<dbReference type="PROSITE" id="PS51257">
    <property type="entry name" value="PROKAR_LIPOPROTEIN"/>
    <property type="match status" value="1"/>
</dbReference>
<gene>
    <name evidence="3" type="ORF">CA12_08370</name>
</gene>
<accession>A0A517P5U7</accession>
<name>A0A517P5U7_9PLAN</name>
<feature type="chain" id="PRO_5022118317" evidence="2">
    <location>
        <begin position="27"/>
        <end position="54"/>
    </location>
</feature>
<keyword evidence="2" id="KW-0732">Signal</keyword>
<evidence type="ECO:0000256" key="2">
    <source>
        <dbReference type="SAM" id="SignalP"/>
    </source>
</evidence>